<dbReference type="InterPro" id="IPR041588">
    <property type="entry name" value="Integrase_H2C2"/>
</dbReference>
<dbReference type="InterPro" id="IPR021109">
    <property type="entry name" value="Peptidase_aspartic_dom_sf"/>
</dbReference>
<keyword evidence="5" id="KW-0255">Endonuclease</keyword>
<dbReference type="OrthoDB" id="6512026at2759"/>
<reference evidence="8 9" key="1">
    <citation type="journal article" date="2019" name="Sci. Rep.">
        <title>Orb-weaving spider Araneus ventricosus genome elucidates the spidroin gene catalogue.</title>
        <authorList>
            <person name="Kono N."/>
            <person name="Nakamura H."/>
            <person name="Ohtoshi R."/>
            <person name="Moran D.A.P."/>
            <person name="Shinohara A."/>
            <person name="Yoshida Y."/>
            <person name="Fujiwara M."/>
            <person name="Mori M."/>
            <person name="Tomita M."/>
            <person name="Arakawa K."/>
        </authorList>
    </citation>
    <scope>NUCLEOTIDE SEQUENCE [LARGE SCALE GENOMIC DNA]</scope>
</reference>
<evidence type="ECO:0000256" key="5">
    <source>
        <dbReference type="ARBA" id="ARBA00022759"/>
    </source>
</evidence>
<dbReference type="GO" id="GO:0003964">
    <property type="term" value="F:RNA-directed DNA polymerase activity"/>
    <property type="evidence" value="ECO:0007669"/>
    <property type="project" value="UniProtKB-EC"/>
</dbReference>
<comment type="caution">
    <text evidence="8">The sequence shown here is derived from an EMBL/GenBank/DDBJ whole genome shotgun (WGS) entry which is preliminary data.</text>
</comment>
<keyword evidence="4" id="KW-0540">Nuclease</keyword>
<dbReference type="CDD" id="cd00303">
    <property type="entry name" value="retropepsin_like"/>
    <property type="match status" value="1"/>
</dbReference>
<proteinExistence type="predicted"/>
<evidence type="ECO:0000259" key="7">
    <source>
        <dbReference type="Pfam" id="PF17921"/>
    </source>
</evidence>
<dbReference type="EC" id="2.7.7.49" evidence="1"/>
<dbReference type="PANTHER" id="PTHR37984:SF5">
    <property type="entry name" value="PROTEIN NYNRIN-LIKE"/>
    <property type="match status" value="1"/>
</dbReference>
<gene>
    <name evidence="8" type="ORF">AVEN_241206_1</name>
</gene>
<feature type="domain" description="Integrase zinc-binding" evidence="7">
    <location>
        <begin position="209"/>
        <end position="261"/>
    </location>
</feature>
<evidence type="ECO:0000256" key="1">
    <source>
        <dbReference type="ARBA" id="ARBA00012493"/>
    </source>
</evidence>
<dbReference type="PANTHER" id="PTHR37984">
    <property type="entry name" value="PROTEIN CBG26694"/>
    <property type="match status" value="1"/>
</dbReference>
<keyword evidence="5" id="KW-0378">Hydrolase</keyword>
<organism evidence="8 9">
    <name type="scientific">Araneus ventricosus</name>
    <name type="common">Orbweaver spider</name>
    <name type="synonym">Epeira ventricosa</name>
    <dbReference type="NCBI Taxonomy" id="182803"/>
    <lineage>
        <taxon>Eukaryota</taxon>
        <taxon>Metazoa</taxon>
        <taxon>Ecdysozoa</taxon>
        <taxon>Arthropoda</taxon>
        <taxon>Chelicerata</taxon>
        <taxon>Arachnida</taxon>
        <taxon>Araneae</taxon>
        <taxon>Araneomorphae</taxon>
        <taxon>Entelegynae</taxon>
        <taxon>Araneoidea</taxon>
        <taxon>Araneidae</taxon>
        <taxon>Araneus</taxon>
    </lineage>
</organism>
<dbReference type="InterPro" id="IPR050951">
    <property type="entry name" value="Retrovirus_Pol_polyprotein"/>
</dbReference>
<evidence type="ECO:0000256" key="6">
    <source>
        <dbReference type="SAM" id="MobiDB-lite"/>
    </source>
</evidence>
<name>A0A4Y2D0I0_ARAVE</name>
<evidence type="ECO:0000256" key="2">
    <source>
        <dbReference type="ARBA" id="ARBA00022679"/>
    </source>
</evidence>
<feature type="region of interest" description="Disordered" evidence="6">
    <location>
        <begin position="302"/>
        <end position="324"/>
    </location>
</feature>
<dbReference type="EMBL" id="BGPR01000277">
    <property type="protein sequence ID" value="GBM09879.1"/>
    <property type="molecule type" value="Genomic_DNA"/>
</dbReference>
<keyword evidence="3" id="KW-0548">Nucleotidyltransferase</keyword>
<sequence length="350" mass="40208">MKTRRQKSGDSLQVLAADVDRLMSLAYAECPLDVMESLAVHLAAEQNATRRNLHVTCWKCFKKRHVQRSCQENDAHSGKLTYGRLAERRIPILNKAPEEEIKVSALSRRGNGLYIEGSICDIPCLFLVNRGTSITLLRVDLARKLKERRIYTAPSKNLKTATSEKAKIQGKLDACVLREFQHRVYAAEITDSCILGMNFLQKFKFTGRIKEILRETRVSTSGRHFGVKKTLRKTRKRFYWNRFRTDAEKWCRKCQVCRARKGPTTEQGKSKTGWTPVEMFSDRTLRFICDILFGRSRDTPYSPTNSEARLERVQASSARERVKLSRERMRTLRLKCNLPPSSGGKSSLDV</sequence>
<keyword evidence="2" id="KW-0808">Transferase</keyword>
<dbReference type="Proteomes" id="UP000499080">
    <property type="component" value="Unassembled WGS sequence"/>
</dbReference>
<dbReference type="Pfam" id="PF17921">
    <property type="entry name" value="Integrase_H2C2"/>
    <property type="match status" value="1"/>
</dbReference>
<dbReference type="Gene3D" id="1.10.340.70">
    <property type="match status" value="1"/>
</dbReference>
<dbReference type="Gene3D" id="2.40.70.10">
    <property type="entry name" value="Acid Proteases"/>
    <property type="match status" value="1"/>
</dbReference>
<evidence type="ECO:0000313" key="8">
    <source>
        <dbReference type="EMBL" id="GBM09879.1"/>
    </source>
</evidence>
<protein>
    <recommendedName>
        <fullName evidence="1">RNA-directed DNA polymerase</fullName>
        <ecNumber evidence="1">2.7.7.49</ecNumber>
    </recommendedName>
</protein>
<evidence type="ECO:0000256" key="3">
    <source>
        <dbReference type="ARBA" id="ARBA00022695"/>
    </source>
</evidence>
<dbReference type="GO" id="GO:0004519">
    <property type="term" value="F:endonuclease activity"/>
    <property type="evidence" value="ECO:0007669"/>
    <property type="project" value="UniProtKB-KW"/>
</dbReference>
<evidence type="ECO:0000313" key="9">
    <source>
        <dbReference type="Proteomes" id="UP000499080"/>
    </source>
</evidence>
<feature type="compositionally biased region" description="Basic and acidic residues" evidence="6">
    <location>
        <begin position="308"/>
        <end position="324"/>
    </location>
</feature>
<dbReference type="AlphaFoldDB" id="A0A4Y2D0I0"/>
<accession>A0A4Y2D0I0</accession>
<keyword evidence="9" id="KW-1185">Reference proteome</keyword>
<evidence type="ECO:0000256" key="4">
    <source>
        <dbReference type="ARBA" id="ARBA00022722"/>
    </source>
</evidence>